<reference evidence="2 3" key="1">
    <citation type="submission" date="2014-07" db="EMBL/GenBank/DDBJ databases">
        <title>Draft Genome Sequence of Gephyronic Acid Producer, Cystobacter violaceus Strain Cb vi76.</title>
        <authorList>
            <person name="Stevens D.C."/>
            <person name="Young J."/>
            <person name="Carmichael R."/>
            <person name="Tan J."/>
            <person name="Taylor R.E."/>
        </authorList>
    </citation>
    <scope>NUCLEOTIDE SEQUENCE [LARGE SCALE GENOMIC DNA]</scope>
    <source>
        <strain evidence="2 3">Cb vi76</strain>
    </source>
</reference>
<sequence length="250" mass="27961">MLAPTLALLLAANPSPVDAWARKACPLPKQTPDSNVEMKFMEQQRAGCLKKAMNKALDKVIVPLKKSKPPAFKEWMSLQADYNRWMAEACAAVEEANWVDLASGERSMGTGYGFTESQCLQRQFSWRGFYADAWARKDWNAIQQALQGFSESARKARDTLQSYRSKAQATAARAPAHVEESDLPMRQLAQEDWKPYLERLERAASAPEPLARRQCALHPSPAPDCAQRLTDSLVSQLDFSEALNNQETGN</sequence>
<gene>
    <name evidence="2" type="ORF">Q664_12015</name>
</gene>
<protein>
    <submittedName>
        <fullName evidence="2">Uncharacterized protein</fullName>
    </submittedName>
</protein>
<name>A0A084SX15_9BACT</name>
<comment type="caution">
    <text evidence="2">The sequence shown here is derived from an EMBL/GenBank/DDBJ whole genome shotgun (WGS) entry which is preliminary data.</text>
</comment>
<dbReference type="EMBL" id="JPMI01000075">
    <property type="protein sequence ID" value="KFA93000.1"/>
    <property type="molecule type" value="Genomic_DNA"/>
</dbReference>
<evidence type="ECO:0000313" key="2">
    <source>
        <dbReference type="EMBL" id="KFA93000.1"/>
    </source>
</evidence>
<accession>A0A084SX15</accession>
<evidence type="ECO:0000256" key="1">
    <source>
        <dbReference type="SAM" id="MobiDB-lite"/>
    </source>
</evidence>
<feature type="region of interest" description="Disordered" evidence="1">
    <location>
        <begin position="164"/>
        <end position="184"/>
    </location>
</feature>
<dbReference type="RefSeq" id="WP_043393680.1">
    <property type="nucleotide sequence ID" value="NZ_JPMI01000075.1"/>
</dbReference>
<evidence type="ECO:0000313" key="3">
    <source>
        <dbReference type="Proteomes" id="UP000028547"/>
    </source>
</evidence>
<proteinExistence type="predicted"/>
<organism evidence="2 3">
    <name type="scientific">Archangium violaceum Cb vi76</name>
    <dbReference type="NCBI Taxonomy" id="1406225"/>
    <lineage>
        <taxon>Bacteria</taxon>
        <taxon>Pseudomonadati</taxon>
        <taxon>Myxococcota</taxon>
        <taxon>Myxococcia</taxon>
        <taxon>Myxococcales</taxon>
        <taxon>Cystobacterineae</taxon>
        <taxon>Archangiaceae</taxon>
        <taxon>Archangium</taxon>
    </lineage>
</organism>
<dbReference type="AlphaFoldDB" id="A0A084SX15"/>
<dbReference type="Proteomes" id="UP000028547">
    <property type="component" value="Unassembled WGS sequence"/>
</dbReference>